<feature type="signal peptide" evidence="1">
    <location>
        <begin position="1"/>
        <end position="26"/>
    </location>
</feature>
<name>A0A388SBN0_9BURK</name>
<dbReference type="PROSITE" id="PS51318">
    <property type="entry name" value="TAT"/>
    <property type="match status" value="1"/>
</dbReference>
<evidence type="ECO:0000313" key="3">
    <source>
        <dbReference type="EMBL" id="GBO93732.1"/>
    </source>
</evidence>
<dbReference type="InterPro" id="IPR006311">
    <property type="entry name" value="TAT_signal"/>
</dbReference>
<dbReference type="Pfam" id="PF00149">
    <property type="entry name" value="Metallophos"/>
    <property type="match status" value="1"/>
</dbReference>
<dbReference type="Gene3D" id="3.60.21.10">
    <property type="match status" value="2"/>
</dbReference>
<accession>A0A388SBN0</accession>
<dbReference type="EMBL" id="BGZJ01000001">
    <property type="protein sequence ID" value="GBO93732.1"/>
    <property type="molecule type" value="Genomic_DNA"/>
</dbReference>
<feature type="domain" description="Calcineurin-like phosphoesterase" evidence="2">
    <location>
        <begin position="48"/>
        <end position="265"/>
    </location>
</feature>
<dbReference type="OrthoDB" id="9816081at2"/>
<evidence type="ECO:0000256" key="1">
    <source>
        <dbReference type="SAM" id="SignalP"/>
    </source>
</evidence>
<evidence type="ECO:0000259" key="2">
    <source>
        <dbReference type="Pfam" id="PF00149"/>
    </source>
</evidence>
<dbReference type="InterPro" id="IPR004843">
    <property type="entry name" value="Calcineurin-like_PHP"/>
</dbReference>
<keyword evidence="4" id="KW-1185">Reference proteome</keyword>
<dbReference type="SUPFAM" id="SSF56300">
    <property type="entry name" value="Metallo-dependent phosphatases"/>
    <property type="match status" value="1"/>
</dbReference>
<feature type="chain" id="PRO_5030071235" evidence="1">
    <location>
        <begin position="27"/>
        <end position="321"/>
    </location>
</feature>
<accession>A0A401LH40</accession>
<sequence>MNCNRRTLLKTAATLIVLPAAGAAKAVSVCPATDITIPPEKDLISSFGWVTDVHYSVQPVRRIDNEDSTRVYAHSLAKLRQATDLFNTRKLDFVIELGDFKDCKDDGDREGTLEFLRTVEREFSRYNGPRYHVAGNHDFDKITYEDFVTNVTNPGDANGKSYYSFVRGGVKYIVLDACYKDTKGNHYSEGNFNWVQTYVPDEELAWFKKELATGSEPIIVFTHQNLNYWDKGPMNNWFIKNAADVVSAMEQSGRVLAALSGHYHRGWYSVRNGIHYVVNQGLVERALPRNVFGIVHVGRDHTVYVEGFYNERSHVCKPAKA</sequence>
<proteinExistence type="predicted"/>
<reference evidence="3 4" key="1">
    <citation type="journal article" date="2018" name="Int. J. Syst. Evol. Microbiol.">
        <title>Mesosutterella multiformis gen. nov., sp. nov., a member of the family Sutterellaceae and Sutterella megalosphaeroides sp. nov., isolated from human faeces.</title>
        <authorList>
            <person name="Sakamoto M."/>
            <person name="Ikeyama N."/>
            <person name="Kunihiro T."/>
            <person name="Iino T."/>
            <person name="Yuki M."/>
            <person name="Ohkuma M."/>
        </authorList>
    </citation>
    <scope>NUCLEOTIDE SEQUENCE [LARGE SCALE GENOMIC DNA]</scope>
    <source>
        <strain evidence="3 4">4NBBH2</strain>
    </source>
</reference>
<dbReference type="InterPro" id="IPR029052">
    <property type="entry name" value="Metallo-depent_PP-like"/>
</dbReference>
<keyword evidence="1" id="KW-0732">Signal</keyword>
<dbReference type="AlphaFoldDB" id="A0A388SBN0"/>
<dbReference type="PANTHER" id="PTHR16509">
    <property type="match status" value="1"/>
</dbReference>
<dbReference type="GO" id="GO:0016787">
    <property type="term" value="F:hydrolase activity"/>
    <property type="evidence" value="ECO:0007669"/>
    <property type="project" value="InterPro"/>
</dbReference>
<dbReference type="RefSeq" id="WP_116270049.1">
    <property type="nucleotide sequence ID" value="NZ_BGZJ01000001.1"/>
</dbReference>
<dbReference type="Proteomes" id="UP000266091">
    <property type="component" value="Unassembled WGS sequence"/>
</dbReference>
<organism evidence="3 4">
    <name type="scientific">Mesosutterella multiformis</name>
    <dbReference type="NCBI Taxonomy" id="2259133"/>
    <lineage>
        <taxon>Bacteria</taxon>
        <taxon>Pseudomonadati</taxon>
        <taxon>Pseudomonadota</taxon>
        <taxon>Betaproteobacteria</taxon>
        <taxon>Burkholderiales</taxon>
        <taxon>Sutterellaceae</taxon>
        <taxon>Mesosutterella</taxon>
    </lineage>
</organism>
<dbReference type="PANTHER" id="PTHR16509:SF1">
    <property type="entry name" value="MANGANESE-DEPENDENT ADP-RIBOSE_CDP-ALCOHOL DIPHOSPHATASE"/>
    <property type="match status" value="1"/>
</dbReference>
<gene>
    <name evidence="3" type="ORF">MESMUL_10860</name>
</gene>
<comment type="caution">
    <text evidence="3">The sequence shown here is derived from an EMBL/GenBank/DDBJ whole genome shotgun (WGS) entry which is preliminary data.</text>
</comment>
<protein>
    <submittedName>
        <fullName evidence="3">Alkaline phosphatase</fullName>
    </submittedName>
</protein>
<evidence type="ECO:0000313" key="4">
    <source>
        <dbReference type="Proteomes" id="UP000266091"/>
    </source>
</evidence>